<comment type="caution">
    <text evidence="2">The sequence shown here is derived from an EMBL/GenBank/DDBJ whole genome shotgun (WGS) entry which is preliminary data.</text>
</comment>
<evidence type="ECO:0000259" key="1">
    <source>
        <dbReference type="Pfam" id="PF00561"/>
    </source>
</evidence>
<dbReference type="Proteomes" id="UP000237144">
    <property type="component" value="Unassembled WGS sequence"/>
</dbReference>
<evidence type="ECO:0000313" key="3">
    <source>
        <dbReference type="Proteomes" id="UP000237144"/>
    </source>
</evidence>
<protein>
    <recommendedName>
        <fullName evidence="1">AB hydrolase-1 domain-containing protein</fullName>
    </recommendedName>
</protein>
<keyword evidence="3" id="KW-1185">Reference proteome</keyword>
<dbReference type="AlphaFoldDB" id="A0A2S5BEU4"/>
<organism evidence="2 3">
    <name type="scientific">Rhodotorula taiwanensis</name>
    <dbReference type="NCBI Taxonomy" id="741276"/>
    <lineage>
        <taxon>Eukaryota</taxon>
        <taxon>Fungi</taxon>
        <taxon>Dikarya</taxon>
        <taxon>Basidiomycota</taxon>
        <taxon>Pucciniomycotina</taxon>
        <taxon>Microbotryomycetes</taxon>
        <taxon>Sporidiobolales</taxon>
        <taxon>Sporidiobolaceae</taxon>
        <taxon>Rhodotorula</taxon>
    </lineage>
</organism>
<reference evidence="2 3" key="1">
    <citation type="journal article" date="2018" name="Front. Microbiol.">
        <title>Prospects for Fungal Bioremediation of Acidic Radioactive Waste Sites: Characterization and Genome Sequence of Rhodotorula taiwanensis MD1149.</title>
        <authorList>
            <person name="Tkavc R."/>
            <person name="Matrosova V.Y."/>
            <person name="Grichenko O.E."/>
            <person name="Gostincar C."/>
            <person name="Volpe R.P."/>
            <person name="Klimenkova P."/>
            <person name="Gaidamakova E.K."/>
            <person name="Zhou C.E."/>
            <person name="Stewart B.J."/>
            <person name="Lyman M.G."/>
            <person name="Malfatti S.A."/>
            <person name="Rubinfeld B."/>
            <person name="Courtot M."/>
            <person name="Singh J."/>
            <person name="Dalgard C.L."/>
            <person name="Hamilton T."/>
            <person name="Frey K.G."/>
            <person name="Gunde-Cimerman N."/>
            <person name="Dugan L."/>
            <person name="Daly M.J."/>
        </authorList>
    </citation>
    <scope>NUCLEOTIDE SEQUENCE [LARGE SCALE GENOMIC DNA]</scope>
    <source>
        <strain evidence="2 3">MD1149</strain>
    </source>
</reference>
<dbReference type="GO" id="GO:0005789">
    <property type="term" value="C:endoplasmic reticulum membrane"/>
    <property type="evidence" value="ECO:0007669"/>
    <property type="project" value="TreeGrafter"/>
</dbReference>
<dbReference type="EMBL" id="PJQD01000018">
    <property type="protein sequence ID" value="POY75292.1"/>
    <property type="molecule type" value="Genomic_DNA"/>
</dbReference>
<dbReference type="PANTHER" id="PTHR12277:SF194">
    <property type="entry name" value="FI04476P"/>
    <property type="match status" value="1"/>
</dbReference>
<name>A0A2S5BEU4_9BASI</name>
<dbReference type="GO" id="GO:0047372">
    <property type="term" value="F:monoacylglycerol lipase activity"/>
    <property type="evidence" value="ECO:0007669"/>
    <property type="project" value="TreeGrafter"/>
</dbReference>
<gene>
    <name evidence="2" type="ORF">BMF94_1663</name>
</gene>
<sequence length="382" mass="41421">MAMLGAVWRKANRWIAAGLVAYIAFLSSLVLEPVQRALIYLHPLRIPFGTDFSKPELVGFSPGKVLPFNLTTHDGAVLGAWQVLPSDVYAQAVESSRQGGGALQDGPLPQSVFDAALADASRPTVLYFHGNAATRAASNRIRTARHLTDLGANFIIIDYRGFADSTRSPPPSEEGLLTDARRAWDYAHVEKGVPASQIAIMGQSLGTGVSAGLASRLANEGITPKALILVAPFSSIASLLETYKLGNIIPLLSPLRVFPSVLDRLLQLLKTRFDTRGVIETIRCPILILHAHNDPVIPLAHSRTLTSHLLSPFLPSPDHETHAGERRKLVKEYKAGGWGVVSRFERGNGSGEVTWAEALKGAHNEIGTHEYSIELVREQIFA</sequence>
<dbReference type="Pfam" id="PF00561">
    <property type="entry name" value="Abhydrolase_1"/>
    <property type="match status" value="1"/>
</dbReference>
<dbReference type="SUPFAM" id="SSF53474">
    <property type="entry name" value="alpha/beta-Hydrolases"/>
    <property type="match status" value="1"/>
</dbReference>
<dbReference type="STRING" id="741276.A0A2S5BEU4"/>
<dbReference type="Gene3D" id="3.40.50.1820">
    <property type="entry name" value="alpha/beta hydrolase"/>
    <property type="match status" value="1"/>
</dbReference>
<dbReference type="InterPro" id="IPR029058">
    <property type="entry name" value="AB_hydrolase_fold"/>
</dbReference>
<proteinExistence type="predicted"/>
<dbReference type="OrthoDB" id="446723at2759"/>
<accession>A0A2S5BEU4</accession>
<evidence type="ECO:0000313" key="2">
    <source>
        <dbReference type="EMBL" id="POY75292.1"/>
    </source>
</evidence>
<feature type="domain" description="AB hydrolase-1" evidence="1">
    <location>
        <begin position="123"/>
        <end position="232"/>
    </location>
</feature>
<dbReference type="GO" id="GO:0006660">
    <property type="term" value="P:phosphatidylserine catabolic process"/>
    <property type="evidence" value="ECO:0007669"/>
    <property type="project" value="TreeGrafter"/>
</dbReference>
<dbReference type="InterPro" id="IPR000073">
    <property type="entry name" value="AB_hydrolase_1"/>
</dbReference>
<dbReference type="GO" id="GO:0004622">
    <property type="term" value="F:phosphatidylcholine lysophospholipase activity"/>
    <property type="evidence" value="ECO:0007669"/>
    <property type="project" value="TreeGrafter"/>
</dbReference>
<dbReference type="GO" id="GO:0052651">
    <property type="term" value="P:monoacylglycerol catabolic process"/>
    <property type="evidence" value="ECO:0007669"/>
    <property type="project" value="TreeGrafter"/>
</dbReference>
<dbReference type="PANTHER" id="PTHR12277">
    <property type="entry name" value="ALPHA/BETA HYDROLASE DOMAIN-CONTAINING PROTEIN"/>
    <property type="match status" value="1"/>
</dbReference>